<dbReference type="PANTHER" id="PTHR31920:SF135">
    <property type="entry name" value="B3 DOMAIN-CONTAINING PROTEIN OS03G0621600-RELATED"/>
    <property type="match status" value="1"/>
</dbReference>
<dbReference type="GO" id="GO:0005634">
    <property type="term" value="C:nucleus"/>
    <property type="evidence" value="ECO:0007669"/>
    <property type="project" value="UniProtKB-SubCell"/>
</dbReference>
<dbReference type="SMART" id="SM01019">
    <property type="entry name" value="B3"/>
    <property type="match status" value="2"/>
</dbReference>
<reference evidence="9 10" key="2">
    <citation type="submission" date="2025-04" db="UniProtKB">
        <authorList>
            <consortium name="RefSeq"/>
        </authorList>
    </citation>
    <scope>IDENTIFICATION</scope>
    <source>
        <tissue evidence="9 10">Leaves</tissue>
    </source>
</reference>
<dbReference type="RefSeq" id="XP_027080283.1">
    <property type="nucleotide sequence ID" value="XM_027224482.1"/>
</dbReference>
<keyword evidence="4" id="KW-0804">Transcription</keyword>
<dbReference type="Proteomes" id="UP001652660">
    <property type="component" value="Chromosome 8e"/>
</dbReference>
<accession>A0A6P6TQ91</accession>
<dbReference type="RefSeq" id="XP_027080281.1">
    <property type="nucleotide sequence ID" value="XM_027224480.1"/>
</dbReference>
<feature type="compositionally biased region" description="Basic and acidic residues" evidence="6">
    <location>
        <begin position="151"/>
        <end position="166"/>
    </location>
</feature>
<dbReference type="SUPFAM" id="SSF101936">
    <property type="entry name" value="DNA-binding pseudobarrel domain"/>
    <property type="match status" value="2"/>
</dbReference>
<dbReference type="InterPro" id="IPR015300">
    <property type="entry name" value="DNA-bd_pseudobarrel_sf"/>
</dbReference>
<keyword evidence="5" id="KW-0539">Nucleus</keyword>
<feature type="domain" description="TF-B3" evidence="7">
    <location>
        <begin position="218"/>
        <end position="317"/>
    </location>
</feature>
<keyword evidence="3" id="KW-0238">DNA-binding</keyword>
<evidence type="ECO:0000256" key="2">
    <source>
        <dbReference type="ARBA" id="ARBA00023015"/>
    </source>
</evidence>
<evidence type="ECO:0000313" key="8">
    <source>
        <dbReference type="Proteomes" id="UP001652660"/>
    </source>
</evidence>
<organism evidence="8 9">
    <name type="scientific">Coffea arabica</name>
    <name type="common">Arabian coffee</name>
    <dbReference type="NCBI Taxonomy" id="13443"/>
    <lineage>
        <taxon>Eukaryota</taxon>
        <taxon>Viridiplantae</taxon>
        <taxon>Streptophyta</taxon>
        <taxon>Embryophyta</taxon>
        <taxon>Tracheophyta</taxon>
        <taxon>Spermatophyta</taxon>
        <taxon>Magnoliopsida</taxon>
        <taxon>eudicotyledons</taxon>
        <taxon>Gunneridae</taxon>
        <taxon>Pentapetalae</taxon>
        <taxon>asterids</taxon>
        <taxon>lamiids</taxon>
        <taxon>Gentianales</taxon>
        <taxon>Rubiaceae</taxon>
        <taxon>Ixoroideae</taxon>
        <taxon>Gardenieae complex</taxon>
        <taxon>Bertiereae - Coffeeae clade</taxon>
        <taxon>Coffeeae</taxon>
        <taxon>Coffea</taxon>
    </lineage>
</organism>
<dbReference type="PANTHER" id="PTHR31920">
    <property type="entry name" value="B3 DOMAIN-CONTAINING"/>
    <property type="match status" value="1"/>
</dbReference>
<sequence length="324" mass="36794">MANPQARANLATQAQSQRNLKFCKVFDANKYFNKLHIPSAYASYMRGNLPDRAVLRDCDGNMWAVELAKVGSEWFFQEGWAKVVQDNLIEHQDFLVFLFDGEKVFDFTIIGNNLLEKEGVGSLKFQLEVEKGNGNGEKAQELNDMNGDNLIGEKEQPLNGVKRDFQKSTSPTSGSRKYRSEKNGQEGASASDGINKKARHDLYGASIFRSGEHALPENPYFVTRIRTKRQNALFIPIDVIKDFRLDLPENMTLRDPLGRTWPAYLRTWKDGRAYYSGGWDNLCKVNSIDEEDDCVCEFVPGRGPEKPVMQIQIIRHKNAPETCD</sequence>
<evidence type="ECO:0000256" key="6">
    <source>
        <dbReference type="SAM" id="MobiDB-lite"/>
    </source>
</evidence>
<feature type="region of interest" description="Disordered" evidence="6">
    <location>
        <begin position="135"/>
        <end position="195"/>
    </location>
</feature>
<protein>
    <submittedName>
        <fullName evidence="9 10">B3 domain-containing protein At5g57720-like isoform X1</fullName>
    </submittedName>
</protein>
<reference evidence="8" key="1">
    <citation type="journal article" date="2025" name="Foods">
        <title>Unveiling the Microbial Signatures of Arabica Coffee Cherries: Insights into Ripeness Specific Diversity, Functional Traits, and Implications for Quality and Safety.</title>
        <authorList>
            <consortium name="RefSeq"/>
            <person name="Tenea G.N."/>
            <person name="Cifuentes V."/>
            <person name="Reyes P."/>
            <person name="Cevallos-Vallejos M."/>
        </authorList>
    </citation>
    <scope>NUCLEOTIDE SEQUENCE [LARGE SCALE GENOMIC DNA]</scope>
</reference>
<evidence type="ECO:0000313" key="10">
    <source>
        <dbReference type="RefSeq" id="XP_027080281.1"/>
    </source>
</evidence>
<gene>
    <name evidence="9 10 11" type="primary">LOC113703191</name>
</gene>
<evidence type="ECO:0000256" key="3">
    <source>
        <dbReference type="ARBA" id="ARBA00023125"/>
    </source>
</evidence>
<evidence type="ECO:0000259" key="7">
    <source>
        <dbReference type="PROSITE" id="PS50863"/>
    </source>
</evidence>
<dbReference type="AlphaFoldDB" id="A0A6P6TQ91"/>
<dbReference type="CDD" id="cd10017">
    <property type="entry name" value="B3_DNA"/>
    <property type="match status" value="2"/>
</dbReference>
<dbReference type="GeneID" id="113703191"/>
<evidence type="ECO:0000313" key="11">
    <source>
        <dbReference type="RefSeq" id="XP_027080283.1"/>
    </source>
</evidence>
<evidence type="ECO:0000256" key="1">
    <source>
        <dbReference type="ARBA" id="ARBA00004123"/>
    </source>
</evidence>
<evidence type="ECO:0000313" key="9">
    <source>
        <dbReference type="RefSeq" id="XP_027080280.1"/>
    </source>
</evidence>
<evidence type="ECO:0000256" key="5">
    <source>
        <dbReference type="ARBA" id="ARBA00023242"/>
    </source>
</evidence>
<evidence type="ECO:0000256" key="4">
    <source>
        <dbReference type="ARBA" id="ARBA00023163"/>
    </source>
</evidence>
<dbReference type="Pfam" id="PF02362">
    <property type="entry name" value="B3"/>
    <property type="match status" value="2"/>
</dbReference>
<feature type="domain" description="TF-B3" evidence="7">
    <location>
        <begin position="20"/>
        <end position="113"/>
    </location>
</feature>
<dbReference type="Gene3D" id="2.40.330.10">
    <property type="entry name" value="DNA-binding pseudobarrel domain"/>
    <property type="match status" value="2"/>
</dbReference>
<keyword evidence="8" id="KW-1185">Reference proteome</keyword>
<dbReference type="OrthoDB" id="1094641at2759"/>
<dbReference type="GO" id="GO:0003677">
    <property type="term" value="F:DNA binding"/>
    <property type="evidence" value="ECO:0007669"/>
    <property type="project" value="UniProtKB-KW"/>
</dbReference>
<name>A0A6P6TQ91_COFAR</name>
<dbReference type="InterPro" id="IPR003340">
    <property type="entry name" value="B3_DNA-bd"/>
</dbReference>
<dbReference type="RefSeq" id="XP_027080280.1">
    <property type="nucleotide sequence ID" value="XM_027224479.1"/>
</dbReference>
<proteinExistence type="predicted"/>
<dbReference type="PROSITE" id="PS50863">
    <property type="entry name" value="B3"/>
    <property type="match status" value="2"/>
</dbReference>
<dbReference type="InterPro" id="IPR050655">
    <property type="entry name" value="Plant_B3_domain"/>
</dbReference>
<comment type="subcellular location">
    <subcellularLocation>
        <location evidence="1">Nucleus</location>
    </subcellularLocation>
</comment>
<keyword evidence="2" id="KW-0805">Transcription regulation</keyword>